<organism evidence="2 4">
    <name type="scientific">Rotaria magnacalcarata</name>
    <dbReference type="NCBI Taxonomy" id="392030"/>
    <lineage>
        <taxon>Eukaryota</taxon>
        <taxon>Metazoa</taxon>
        <taxon>Spiralia</taxon>
        <taxon>Gnathifera</taxon>
        <taxon>Rotifera</taxon>
        <taxon>Eurotatoria</taxon>
        <taxon>Bdelloidea</taxon>
        <taxon>Philodinida</taxon>
        <taxon>Philodinidae</taxon>
        <taxon>Rotaria</taxon>
    </lineage>
</organism>
<evidence type="ECO:0000256" key="1">
    <source>
        <dbReference type="SAM" id="MobiDB-lite"/>
    </source>
</evidence>
<protein>
    <submittedName>
        <fullName evidence="2">Uncharacterized protein</fullName>
    </submittedName>
</protein>
<evidence type="ECO:0000313" key="3">
    <source>
        <dbReference type="EMBL" id="CAF3924107.1"/>
    </source>
</evidence>
<dbReference type="Proteomes" id="UP000681967">
    <property type="component" value="Unassembled WGS sequence"/>
</dbReference>
<feature type="region of interest" description="Disordered" evidence="1">
    <location>
        <begin position="320"/>
        <end position="350"/>
    </location>
</feature>
<evidence type="ECO:0000313" key="4">
    <source>
        <dbReference type="Proteomes" id="UP000663855"/>
    </source>
</evidence>
<feature type="region of interest" description="Disordered" evidence="1">
    <location>
        <begin position="1"/>
        <end position="35"/>
    </location>
</feature>
<sequence>MGSGSSKAKTNKHTQFPSAKSWPSEDVRKKRKATQIPAKVEPVLQHVQTETIDIASFTEIVEEVDFSSIIDAEIRLDPTTASVSTGGSLSTANLRQKEPHEEDWKKKYFVHGDSSNIVAEVQNRVDGCVCSSVSEDINTYISSLHQISTQSDEILKERLSMMTSLEALTINKLVQQRQTLIEQIVKKGADEMKKSEEHYQKVIEEFITKLEVEMSKHLDELQERMEDEKATVFESSHNSLQLLAVHVQAAKAKLLRSIEHSTTSKREEILKKIVQISSDTKRQPIGYEQLRKLTMEVYSTVGTIEDGQGSDKITDRNKFKKLIHDNQSPQQTKRTVYLEKDSSAPSGHRQ</sequence>
<comment type="caution">
    <text evidence="2">The sequence shown here is derived from an EMBL/GenBank/DDBJ whole genome shotgun (WGS) entry which is preliminary data.</text>
</comment>
<dbReference type="EMBL" id="CAJOBH010002803">
    <property type="protein sequence ID" value="CAF3924107.1"/>
    <property type="molecule type" value="Genomic_DNA"/>
</dbReference>
<dbReference type="EMBL" id="CAJNOV010018940">
    <property type="protein sequence ID" value="CAF1626113.1"/>
    <property type="molecule type" value="Genomic_DNA"/>
</dbReference>
<reference evidence="2" key="1">
    <citation type="submission" date="2021-02" db="EMBL/GenBank/DDBJ databases">
        <authorList>
            <person name="Nowell W R."/>
        </authorList>
    </citation>
    <scope>NUCLEOTIDE SEQUENCE</scope>
</reference>
<feature type="compositionally biased region" description="Polar residues" evidence="1">
    <location>
        <begin position="1"/>
        <end position="18"/>
    </location>
</feature>
<dbReference type="Proteomes" id="UP000663855">
    <property type="component" value="Unassembled WGS sequence"/>
</dbReference>
<evidence type="ECO:0000313" key="2">
    <source>
        <dbReference type="EMBL" id="CAF1626113.1"/>
    </source>
</evidence>
<gene>
    <name evidence="3" type="ORF">BYL167_LOCUS9650</name>
    <name evidence="2" type="ORF">CJN711_LOCUS38699</name>
</gene>
<proteinExistence type="predicted"/>
<feature type="compositionally biased region" description="Polar residues" evidence="1">
    <location>
        <begin position="325"/>
        <end position="334"/>
    </location>
</feature>
<accession>A0A816CTZ5</accession>
<dbReference type="AlphaFoldDB" id="A0A816CTZ5"/>
<name>A0A816CTZ5_9BILA</name>